<organism evidence="1 2">
    <name type="scientific">Dallia pectoralis</name>
    <name type="common">Alaska blackfish</name>
    <dbReference type="NCBI Taxonomy" id="75939"/>
    <lineage>
        <taxon>Eukaryota</taxon>
        <taxon>Metazoa</taxon>
        <taxon>Chordata</taxon>
        <taxon>Craniata</taxon>
        <taxon>Vertebrata</taxon>
        <taxon>Euteleostomi</taxon>
        <taxon>Actinopterygii</taxon>
        <taxon>Neopterygii</taxon>
        <taxon>Teleostei</taxon>
        <taxon>Protacanthopterygii</taxon>
        <taxon>Esociformes</taxon>
        <taxon>Umbridae</taxon>
        <taxon>Dallia</taxon>
    </lineage>
</organism>
<reference evidence="1" key="1">
    <citation type="submission" date="2021-05" db="EMBL/GenBank/DDBJ databases">
        <authorList>
            <person name="Pan Q."/>
            <person name="Jouanno E."/>
            <person name="Zahm M."/>
            <person name="Klopp C."/>
            <person name="Cabau C."/>
            <person name="Louis A."/>
            <person name="Berthelot C."/>
            <person name="Parey E."/>
            <person name="Roest Crollius H."/>
            <person name="Montfort J."/>
            <person name="Robinson-Rechavi M."/>
            <person name="Bouchez O."/>
            <person name="Lampietro C."/>
            <person name="Lopez Roques C."/>
            <person name="Donnadieu C."/>
            <person name="Postlethwait J."/>
            <person name="Bobe J."/>
            <person name="Dillon D."/>
            <person name="Chandos A."/>
            <person name="von Hippel F."/>
            <person name="Guiguen Y."/>
        </authorList>
    </citation>
    <scope>NUCLEOTIDE SEQUENCE</scope>
    <source>
        <strain evidence="1">YG-Jan2019</strain>
    </source>
</reference>
<dbReference type="EMBL" id="CM055742">
    <property type="protein sequence ID" value="KAJ8001180.1"/>
    <property type="molecule type" value="Genomic_DNA"/>
</dbReference>
<evidence type="ECO:0000313" key="1">
    <source>
        <dbReference type="EMBL" id="KAJ8001180.1"/>
    </source>
</evidence>
<dbReference type="Proteomes" id="UP001157502">
    <property type="component" value="Chromosome 15"/>
</dbReference>
<name>A0ACC2GCI4_DALPE</name>
<comment type="caution">
    <text evidence="1">The sequence shown here is derived from an EMBL/GenBank/DDBJ whole genome shotgun (WGS) entry which is preliminary data.</text>
</comment>
<protein>
    <submittedName>
        <fullName evidence="1">Uncharacterized protein</fullName>
    </submittedName>
</protein>
<proteinExistence type="predicted"/>
<accession>A0ACC2GCI4</accession>
<keyword evidence="2" id="KW-1185">Reference proteome</keyword>
<gene>
    <name evidence="1" type="ORF">DPEC_G00188620</name>
</gene>
<sequence length="128" mass="14678">MHAVRVTMSKNVVRKGEILHNKDYLMSNNGEWKAVFQEDGNFVVYGWKPTWASDTYGLGGKKLVMQDDSNLVMYKDLANSSPKNAVWQTNTWMPNFRNCQLKLMENGDLVVERDGCEVWNSKNSKGLK</sequence>
<evidence type="ECO:0000313" key="2">
    <source>
        <dbReference type="Proteomes" id="UP001157502"/>
    </source>
</evidence>